<feature type="compositionally biased region" description="Acidic residues" evidence="1">
    <location>
        <begin position="120"/>
        <end position="130"/>
    </location>
</feature>
<reference evidence="2 3" key="1">
    <citation type="journal article" date="2019" name="Nat. Ecol. Evol.">
        <title>Megaphylogeny resolves global patterns of mushroom evolution.</title>
        <authorList>
            <person name="Varga T."/>
            <person name="Krizsan K."/>
            <person name="Foldi C."/>
            <person name="Dima B."/>
            <person name="Sanchez-Garcia M."/>
            <person name="Sanchez-Ramirez S."/>
            <person name="Szollosi G.J."/>
            <person name="Szarkandi J.G."/>
            <person name="Papp V."/>
            <person name="Albert L."/>
            <person name="Andreopoulos W."/>
            <person name="Angelini C."/>
            <person name="Antonin V."/>
            <person name="Barry K.W."/>
            <person name="Bougher N.L."/>
            <person name="Buchanan P."/>
            <person name="Buyck B."/>
            <person name="Bense V."/>
            <person name="Catcheside P."/>
            <person name="Chovatia M."/>
            <person name="Cooper J."/>
            <person name="Damon W."/>
            <person name="Desjardin D."/>
            <person name="Finy P."/>
            <person name="Geml J."/>
            <person name="Haridas S."/>
            <person name="Hughes K."/>
            <person name="Justo A."/>
            <person name="Karasinski D."/>
            <person name="Kautmanova I."/>
            <person name="Kiss B."/>
            <person name="Kocsube S."/>
            <person name="Kotiranta H."/>
            <person name="LaButti K.M."/>
            <person name="Lechner B.E."/>
            <person name="Liimatainen K."/>
            <person name="Lipzen A."/>
            <person name="Lukacs Z."/>
            <person name="Mihaltcheva S."/>
            <person name="Morgado L.N."/>
            <person name="Niskanen T."/>
            <person name="Noordeloos M.E."/>
            <person name="Ohm R.A."/>
            <person name="Ortiz-Santana B."/>
            <person name="Ovrebo C."/>
            <person name="Racz N."/>
            <person name="Riley R."/>
            <person name="Savchenko A."/>
            <person name="Shiryaev A."/>
            <person name="Soop K."/>
            <person name="Spirin V."/>
            <person name="Szebenyi C."/>
            <person name="Tomsovsky M."/>
            <person name="Tulloss R.E."/>
            <person name="Uehling J."/>
            <person name="Grigoriev I.V."/>
            <person name="Vagvolgyi C."/>
            <person name="Papp T."/>
            <person name="Martin F.M."/>
            <person name="Miettinen O."/>
            <person name="Hibbett D.S."/>
            <person name="Nagy L.G."/>
        </authorList>
    </citation>
    <scope>NUCLEOTIDE SEQUENCE [LARGE SCALE GENOMIC DNA]</scope>
    <source>
        <strain evidence="2 3">CBS 962.96</strain>
    </source>
</reference>
<dbReference type="OrthoDB" id="3341102at2759"/>
<proteinExistence type="predicted"/>
<gene>
    <name evidence="2" type="ORF">K435DRAFT_861846</name>
</gene>
<feature type="region of interest" description="Disordered" evidence="1">
    <location>
        <begin position="110"/>
        <end position="213"/>
    </location>
</feature>
<evidence type="ECO:0000256" key="1">
    <source>
        <dbReference type="SAM" id="MobiDB-lite"/>
    </source>
</evidence>
<feature type="compositionally biased region" description="Low complexity" evidence="1">
    <location>
        <begin position="157"/>
        <end position="174"/>
    </location>
</feature>
<protein>
    <recommendedName>
        <fullName evidence="4">Ubiquitin-like protease family profile domain-containing protein</fullName>
    </recommendedName>
</protein>
<dbReference type="EMBL" id="ML179259">
    <property type="protein sequence ID" value="THU93080.1"/>
    <property type="molecule type" value="Genomic_DNA"/>
</dbReference>
<dbReference type="Proteomes" id="UP000297245">
    <property type="component" value="Unassembled WGS sequence"/>
</dbReference>
<evidence type="ECO:0008006" key="4">
    <source>
        <dbReference type="Google" id="ProtNLM"/>
    </source>
</evidence>
<dbReference type="AlphaFoldDB" id="A0A4S8LUK5"/>
<feature type="compositionally biased region" description="Polar residues" evidence="1">
    <location>
        <begin position="145"/>
        <end position="156"/>
    </location>
</feature>
<feature type="compositionally biased region" description="Polar residues" evidence="1">
    <location>
        <begin position="178"/>
        <end position="201"/>
    </location>
</feature>
<name>A0A4S8LUK5_DENBC</name>
<sequence length="303" mass="33964">MHVIFHGNSLGSVIDNELKLLLQWWTHEHFGKDFMVCDMPIAKQDDTYSCSLFAWGALEAFLLSDPECLGESEKPEGLRLRAFLRVIKRHYDQSFVTASQDYQFTFQANPTVKPLNGTIDDTETEIPSDDSDSKYDSDDTGSGSENPISETSSAHPQPSVDSSQLSTSSSTLPVKQLLETSPNDTGSNSENPTSQITSTHPHPSVDSSQPSTSSRSFVHSFLYDAMRWSPRKSTQAAHKLPDDWKDQCENSFLRKVFAIKQEDMLPKFFVNSDQTQMFYALGDKMTWAEEGVKQVEVEGANKK</sequence>
<evidence type="ECO:0000313" key="3">
    <source>
        <dbReference type="Proteomes" id="UP000297245"/>
    </source>
</evidence>
<accession>A0A4S8LUK5</accession>
<keyword evidence="3" id="KW-1185">Reference proteome</keyword>
<evidence type="ECO:0000313" key="2">
    <source>
        <dbReference type="EMBL" id="THU93080.1"/>
    </source>
</evidence>
<organism evidence="2 3">
    <name type="scientific">Dendrothele bispora (strain CBS 962.96)</name>
    <dbReference type="NCBI Taxonomy" id="1314807"/>
    <lineage>
        <taxon>Eukaryota</taxon>
        <taxon>Fungi</taxon>
        <taxon>Dikarya</taxon>
        <taxon>Basidiomycota</taxon>
        <taxon>Agaricomycotina</taxon>
        <taxon>Agaricomycetes</taxon>
        <taxon>Agaricomycetidae</taxon>
        <taxon>Agaricales</taxon>
        <taxon>Agaricales incertae sedis</taxon>
        <taxon>Dendrothele</taxon>
    </lineage>
</organism>
<feature type="compositionally biased region" description="Low complexity" evidence="1">
    <location>
        <begin position="204"/>
        <end position="213"/>
    </location>
</feature>